<dbReference type="Pfam" id="PF02699">
    <property type="entry name" value="YajC"/>
    <property type="match status" value="1"/>
</dbReference>
<evidence type="ECO:0000256" key="6">
    <source>
        <dbReference type="ARBA" id="ARBA00022927"/>
    </source>
</evidence>
<evidence type="ECO:0000256" key="8">
    <source>
        <dbReference type="ARBA" id="ARBA00023010"/>
    </source>
</evidence>
<comment type="similarity">
    <text evidence="2">Belongs to the YajC family.</text>
</comment>
<keyword evidence="5" id="KW-0812">Transmembrane</keyword>
<evidence type="ECO:0000256" key="4">
    <source>
        <dbReference type="ARBA" id="ARBA00022475"/>
    </source>
</evidence>
<dbReference type="InterPro" id="IPR003849">
    <property type="entry name" value="Preprotein_translocase_YajC"/>
</dbReference>
<keyword evidence="12" id="KW-1185">Reference proteome</keyword>
<keyword evidence="9" id="KW-0472">Membrane</keyword>
<feature type="region of interest" description="Disordered" evidence="10">
    <location>
        <begin position="82"/>
        <end position="128"/>
    </location>
</feature>
<comment type="subcellular location">
    <subcellularLocation>
        <location evidence="1">Cell membrane</location>
        <topology evidence="1">Single-pass membrane protein</topology>
    </subcellularLocation>
</comment>
<dbReference type="SMART" id="SM01323">
    <property type="entry name" value="YajC"/>
    <property type="match status" value="1"/>
</dbReference>
<organism evidence="11 12">
    <name type="scientific">Corynebacterium guangdongense</name>
    <dbReference type="NCBI Taxonomy" id="1783348"/>
    <lineage>
        <taxon>Bacteria</taxon>
        <taxon>Bacillati</taxon>
        <taxon>Actinomycetota</taxon>
        <taxon>Actinomycetes</taxon>
        <taxon>Mycobacteriales</taxon>
        <taxon>Corynebacteriaceae</taxon>
        <taxon>Corynebacterium</taxon>
    </lineage>
</organism>
<reference evidence="11" key="1">
    <citation type="submission" date="2023-07" db="EMBL/GenBank/DDBJ databases">
        <title>Sequencing the genomes of 1000 actinobacteria strains.</title>
        <authorList>
            <person name="Klenk H.-P."/>
        </authorList>
    </citation>
    <scope>NUCLEOTIDE SEQUENCE</scope>
    <source>
        <strain evidence="11">DSM 107476</strain>
    </source>
</reference>
<protein>
    <submittedName>
        <fullName evidence="11">Preprotein translocase subunit YajC</fullName>
    </submittedName>
</protein>
<evidence type="ECO:0000256" key="3">
    <source>
        <dbReference type="ARBA" id="ARBA00022448"/>
    </source>
</evidence>
<proteinExistence type="inferred from homology"/>
<evidence type="ECO:0000256" key="10">
    <source>
        <dbReference type="SAM" id="MobiDB-lite"/>
    </source>
</evidence>
<comment type="caution">
    <text evidence="11">The sequence shown here is derived from an EMBL/GenBank/DDBJ whole genome shotgun (WGS) entry which is preliminary data.</text>
</comment>
<keyword evidence="6" id="KW-0653">Protein transport</keyword>
<evidence type="ECO:0000256" key="7">
    <source>
        <dbReference type="ARBA" id="ARBA00022989"/>
    </source>
</evidence>
<feature type="compositionally biased region" description="Basic and acidic residues" evidence="10">
    <location>
        <begin position="102"/>
        <end position="111"/>
    </location>
</feature>
<evidence type="ECO:0000313" key="11">
    <source>
        <dbReference type="EMBL" id="MDR7329461.1"/>
    </source>
</evidence>
<dbReference type="PANTHER" id="PTHR33909">
    <property type="entry name" value="SEC TRANSLOCON ACCESSORY COMPLEX SUBUNIT YAJC"/>
    <property type="match status" value="1"/>
</dbReference>
<keyword evidence="7" id="KW-1133">Transmembrane helix</keyword>
<name>A0ABU1ZWZ9_9CORY</name>
<dbReference type="RefSeq" id="WP_290194232.1">
    <property type="nucleotide sequence ID" value="NZ_CP047654.1"/>
</dbReference>
<accession>A0ABU1ZWZ9</accession>
<keyword evidence="4" id="KW-1003">Cell membrane</keyword>
<keyword evidence="8" id="KW-0811">Translocation</keyword>
<sequence>MDFLLLILLLGVFLLPTFFLSRQQKKRQQQVVEMQSALQPGDRIVTAGGMHGEIVALGEATVDLEIAPGVVATLERSVIVRHQTPAQHPDPALGASVTDTPVEPRLEEPRPYGEQPEDDGFQHPENRR</sequence>
<gene>
    <name evidence="11" type="ORF">J2S39_001137</name>
</gene>
<dbReference type="PRINTS" id="PR01853">
    <property type="entry name" value="YAJCTRNLCASE"/>
</dbReference>
<keyword evidence="3" id="KW-0813">Transport</keyword>
<evidence type="ECO:0000256" key="5">
    <source>
        <dbReference type="ARBA" id="ARBA00022692"/>
    </source>
</evidence>
<dbReference type="Proteomes" id="UP001180840">
    <property type="component" value="Unassembled WGS sequence"/>
</dbReference>
<evidence type="ECO:0000256" key="2">
    <source>
        <dbReference type="ARBA" id="ARBA00006742"/>
    </source>
</evidence>
<evidence type="ECO:0000256" key="9">
    <source>
        <dbReference type="ARBA" id="ARBA00023136"/>
    </source>
</evidence>
<dbReference type="EMBL" id="JAVDXZ010000001">
    <property type="protein sequence ID" value="MDR7329461.1"/>
    <property type="molecule type" value="Genomic_DNA"/>
</dbReference>
<dbReference type="NCBIfam" id="TIGR00739">
    <property type="entry name" value="yajC"/>
    <property type="match status" value="1"/>
</dbReference>
<dbReference type="PANTHER" id="PTHR33909:SF1">
    <property type="entry name" value="SEC TRANSLOCON ACCESSORY COMPLEX SUBUNIT YAJC"/>
    <property type="match status" value="1"/>
</dbReference>
<evidence type="ECO:0000313" key="12">
    <source>
        <dbReference type="Proteomes" id="UP001180840"/>
    </source>
</evidence>
<evidence type="ECO:0000256" key="1">
    <source>
        <dbReference type="ARBA" id="ARBA00004162"/>
    </source>
</evidence>